<dbReference type="AlphaFoldDB" id="A0A7R9R031"/>
<evidence type="ECO:0000313" key="2">
    <source>
        <dbReference type="EMBL" id="CAD7663693.1"/>
    </source>
</evidence>
<dbReference type="EMBL" id="CAJPVJ010033933">
    <property type="protein sequence ID" value="CAG2180830.1"/>
    <property type="molecule type" value="Genomic_DNA"/>
</dbReference>
<protein>
    <submittedName>
        <fullName evidence="2">Uncharacterized protein</fullName>
    </submittedName>
</protein>
<accession>A0A7R9R031</accession>
<organism evidence="2">
    <name type="scientific">Oppiella nova</name>
    <dbReference type="NCBI Taxonomy" id="334625"/>
    <lineage>
        <taxon>Eukaryota</taxon>
        <taxon>Metazoa</taxon>
        <taxon>Ecdysozoa</taxon>
        <taxon>Arthropoda</taxon>
        <taxon>Chelicerata</taxon>
        <taxon>Arachnida</taxon>
        <taxon>Acari</taxon>
        <taxon>Acariformes</taxon>
        <taxon>Sarcoptiformes</taxon>
        <taxon>Oribatida</taxon>
        <taxon>Brachypylina</taxon>
        <taxon>Oppioidea</taxon>
        <taxon>Oppiidae</taxon>
        <taxon>Oppiella</taxon>
    </lineage>
</organism>
<evidence type="ECO:0000256" key="1">
    <source>
        <dbReference type="SAM" id="Coils"/>
    </source>
</evidence>
<reference evidence="2" key="1">
    <citation type="submission" date="2020-11" db="EMBL/GenBank/DDBJ databases">
        <authorList>
            <person name="Tran Van P."/>
        </authorList>
    </citation>
    <scope>NUCLEOTIDE SEQUENCE</scope>
</reference>
<dbReference type="EMBL" id="OC948758">
    <property type="protein sequence ID" value="CAD7663693.1"/>
    <property type="molecule type" value="Genomic_DNA"/>
</dbReference>
<keyword evidence="3" id="KW-1185">Reference proteome</keyword>
<name>A0A7R9R031_9ACAR</name>
<proteinExistence type="predicted"/>
<dbReference type="PANTHER" id="PTHR17608:SF4">
    <property type="entry name" value="GENETIC SUPPRESSOR ELEMENT 1"/>
    <property type="match status" value="1"/>
</dbReference>
<sequence>MNAITPYVDIGSTSGHNWSGIEAVMEAYDRYSYERKQEKDFLFEKSHELKNRLQDINKEAEYLSQQMANLIQNKSHLDEEKQRYETTLETLNTCLRQLR</sequence>
<gene>
    <name evidence="2" type="ORF">ONB1V03_LOCUS20251</name>
</gene>
<dbReference type="PANTHER" id="PTHR17608">
    <property type="entry name" value="GENETIC SUPPRESSOR ELEMENT 1"/>
    <property type="match status" value="1"/>
</dbReference>
<feature type="coiled-coil region" evidence="1">
    <location>
        <begin position="39"/>
        <end position="87"/>
    </location>
</feature>
<keyword evidence="1" id="KW-0175">Coiled coil</keyword>
<dbReference type="Proteomes" id="UP000728032">
    <property type="component" value="Unassembled WGS sequence"/>
</dbReference>
<evidence type="ECO:0000313" key="3">
    <source>
        <dbReference type="Proteomes" id="UP000728032"/>
    </source>
</evidence>
<dbReference type="OrthoDB" id="6431050at2759"/>
<dbReference type="InterPro" id="IPR042337">
    <property type="entry name" value="GSE1"/>
</dbReference>